<dbReference type="PROSITE" id="PS51257">
    <property type="entry name" value="PROKAR_LIPOPROTEIN"/>
    <property type="match status" value="1"/>
</dbReference>
<dbReference type="InterPro" id="IPR047786">
    <property type="entry name" value="Mfa1_fim"/>
</dbReference>
<dbReference type="OrthoDB" id="1095847at2"/>
<dbReference type="PATRIC" id="fig|999419.3.peg.3412"/>
<sequence>MKVKNYLWTLAAALALVGCSDDLETQKGGPEEEPKALGETYVSFTIAQPETKAPRPSGGEDGDGFEAGQENENMVKSLVLYFLDGDANSEAATPILGSLFIGESAINQDKTAPNSSITTNPVRIAAELEAKIEFDKTYGILAVTNIEEGAVSKAETLGELRDEVYEDGAFGQGEAGQFIMSSERIGKIKFSKYNNSENNPATARILVERLAARIDFKQTTIAGEEANVYPIYITNEDGKYINGDGEIVDENGKIAMAKITLTNLLVVNQMHSNTYMYKRVAPEVTGNVEWLGLEKADVNGHQVNYVIDPLTRLKTNTWIGEELEDFPYYNRIKSTVNVAKFYEEATEGIKEFTIAGDGNRYNKLGDYATVGYTEENTTDKELQINGYSTGVIFKGTAKVLAAYDRAEGVLPSGYYIKSITFNKLEDNEVFYIYEDKPYKNLETIIQHSVIRADGEGTVANGWYFDYKTVQEALEKATTEEELQTYISSFADNSANMGYRKYMEELLATVGTEVEGVMVTYATVAPKMTWATYKATLTDDELSKYSVRKAVTGSDGTYAMDCYYPYWIKHSDNENPREMGIMEFGIVRNNIYKLAVNKINNFGIFQLDPTTVDEPDQLWMDVELQVKDWVLRYNDNIEL</sequence>
<organism evidence="3 4">
    <name type="scientific">Parabacteroides johnsonii CL02T12C29</name>
    <dbReference type="NCBI Taxonomy" id="999419"/>
    <lineage>
        <taxon>Bacteria</taxon>
        <taxon>Pseudomonadati</taxon>
        <taxon>Bacteroidota</taxon>
        <taxon>Bacteroidia</taxon>
        <taxon>Bacteroidales</taxon>
        <taxon>Tannerellaceae</taxon>
        <taxon>Parabacteroides</taxon>
    </lineage>
</organism>
<name>K5YU19_9BACT</name>
<proteinExistence type="predicted"/>
<dbReference type="Gene3D" id="2.60.40.3690">
    <property type="match status" value="1"/>
</dbReference>
<dbReference type="RefSeq" id="WP_008158318.1">
    <property type="nucleotide sequence ID" value="NZ_JH976468.1"/>
</dbReference>
<dbReference type="HOGENOM" id="CLU_028882_0_0_10"/>
<evidence type="ECO:0000256" key="1">
    <source>
        <dbReference type="SAM" id="MobiDB-lite"/>
    </source>
</evidence>
<dbReference type="Pfam" id="PF15495">
    <property type="entry name" value="Fimbrillin_C"/>
    <property type="match status" value="1"/>
</dbReference>
<dbReference type="eggNOG" id="ENOG5033TMK">
    <property type="taxonomic scope" value="Bacteria"/>
</dbReference>
<feature type="region of interest" description="Disordered" evidence="1">
    <location>
        <begin position="47"/>
        <end position="68"/>
    </location>
</feature>
<evidence type="ECO:0000313" key="4">
    <source>
        <dbReference type="Proteomes" id="UP000001218"/>
    </source>
</evidence>
<accession>K5YU19</accession>
<dbReference type="AlphaFoldDB" id="K5YU19"/>
<reference evidence="3 4" key="1">
    <citation type="submission" date="2012-02" db="EMBL/GenBank/DDBJ databases">
        <title>The Genome Sequence of Parabacteroides johnsonii CL02T12C29.</title>
        <authorList>
            <consortium name="The Broad Institute Genome Sequencing Platform"/>
            <person name="Earl A."/>
            <person name="Ward D."/>
            <person name="Feldgarden M."/>
            <person name="Gevers D."/>
            <person name="Zitomersky N.L."/>
            <person name="Coyne M.J."/>
            <person name="Comstock L.E."/>
            <person name="Young S.K."/>
            <person name="Zeng Q."/>
            <person name="Gargeya S."/>
            <person name="Fitzgerald M."/>
            <person name="Haas B."/>
            <person name="Abouelleil A."/>
            <person name="Alvarado L."/>
            <person name="Arachchi H.M."/>
            <person name="Berlin A."/>
            <person name="Chapman S.B."/>
            <person name="Gearin G."/>
            <person name="Goldberg J."/>
            <person name="Griggs A."/>
            <person name="Gujja S."/>
            <person name="Hansen M."/>
            <person name="Heiman D."/>
            <person name="Howarth C."/>
            <person name="Larimer J."/>
            <person name="Lui A."/>
            <person name="MacDonald P.J.P."/>
            <person name="McCowen C."/>
            <person name="Montmayeur A."/>
            <person name="Murphy C."/>
            <person name="Neiman D."/>
            <person name="Pearson M."/>
            <person name="Priest M."/>
            <person name="Roberts A."/>
            <person name="Saif S."/>
            <person name="Shea T."/>
            <person name="Sisk P."/>
            <person name="Stolte C."/>
            <person name="Sykes S."/>
            <person name="Wortman J."/>
            <person name="Nusbaum C."/>
            <person name="Birren B."/>
        </authorList>
    </citation>
    <scope>NUCLEOTIDE SEQUENCE [LARGE SCALE GENOMIC DNA]</scope>
    <source>
        <strain evidence="3 4">CL02T12C29</strain>
    </source>
</reference>
<dbReference type="NCBIfam" id="NF038041">
    <property type="entry name" value="fim_Mfa1_fam"/>
    <property type="match status" value="1"/>
</dbReference>
<gene>
    <name evidence="3" type="ORF">HMPREF1077_03340</name>
</gene>
<dbReference type="Proteomes" id="UP000001218">
    <property type="component" value="Unassembled WGS sequence"/>
</dbReference>
<dbReference type="InterPro" id="IPR029140">
    <property type="entry name" value="Mfa1_C"/>
</dbReference>
<dbReference type="Gene3D" id="2.60.40.2580">
    <property type="match status" value="1"/>
</dbReference>
<dbReference type="EMBL" id="AGZP01000030">
    <property type="protein sequence ID" value="EKN06534.1"/>
    <property type="molecule type" value="Genomic_DNA"/>
</dbReference>
<dbReference type="GO" id="GO:0009418">
    <property type="term" value="C:pilus shaft"/>
    <property type="evidence" value="ECO:0007669"/>
    <property type="project" value="InterPro"/>
</dbReference>
<protein>
    <recommendedName>
        <fullName evidence="2">Minor fimbrium subunit Mfa1 C-terminal domain-containing protein</fullName>
    </recommendedName>
</protein>
<comment type="caution">
    <text evidence="3">The sequence shown here is derived from an EMBL/GenBank/DDBJ whole genome shotgun (WGS) entry which is preliminary data.</text>
</comment>
<evidence type="ECO:0000313" key="3">
    <source>
        <dbReference type="EMBL" id="EKN06534.1"/>
    </source>
</evidence>
<evidence type="ECO:0000259" key="2">
    <source>
        <dbReference type="Pfam" id="PF15495"/>
    </source>
</evidence>
<feature type="domain" description="Minor fimbrium subunit Mfa1 C-terminal" evidence="2">
    <location>
        <begin position="560"/>
        <end position="633"/>
    </location>
</feature>